<evidence type="ECO:0000256" key="4">
    <source>
        <dbReference type="ARBA" id="ARBA00023717"/>
    </source>
</evidence>
<dbReference type="InterPro" id="IPR001753">
    <property type="entry name" value="Enoyl-CoA_hydra/iso"/>
</dbReference>
<evidence type="ECO:0000256" key="6">
    <source>
        <dbReference type="SAM" id="MobiDB-lite"/>
    </source>
</evidence>
<dbReference type="PANTHER" id="PTHR11941:SF54">
    <property type="entry name" value="ENOYL-COA HYDRATASE, MITOCHONDRIAL"/>
    <property type="match status" value="1"/>
</dbReference>
<evidence type="ECO:0000256" key="3">
    <source>
        <dbReference type="ARBA" id="ARBA00023709"/>
    </source>
</evidence>
<dbReference type="AlphaFoldDB" id="A0A7M2SB03"/>
<dbReference type="PROSITE" id="PS00166">
    <property type="entry name" value="ENOYL_COA_HYDRATASE"/>
    <property type="match status" value="1"/>
</dbReference>
<dbReference type="PANTHER" id="PTHR11941">
    <property type="entry name" value="ENOYL-COA HYDRATASE-RELATED"/>
    <property type="match status" value="1"/>
</dbReference>
<accession>A0A7M2SB03</accession>
<evidence type="ECO:0000256" key="5">
    <source>
        <dbReference type="RuleBase" id="RU003707"/>
    </source>
</evidence>
<evidence type="ECO:0000313" key="7">
    <source>
        <dbReference type="EMBL" id="QOV33199.1"/>
    </source>
</evidence>
<sequence length="268" mass="27468">MTAPQPSDDAPAAVLERHGHTALITLNRPRALNAVNAELSAAAGAALKEFAADSTLRVAVLTGAGRAFCAGMDLKAAAAGLPVMAPGNEEWGFGGVVSHWVDKPLIAAVNGHALGGGAEIVLACDLAVADENAVIGLPEVRRGLIPGAAGAVRLPRLIPRNAALEMLLTGEPITAATAARWGLVNRVAPAGKSVEVALELAEAIAAGAPLALGAVKRLVHASPDLGSDWESKAWAENDREWQGVSASADALEGPRAFVEKRPPRWTGR</sequence>
<dbReference type="InterPro" id="IPR029045">
    <property type="entry name" value="ClpP/crotonase-like_dom_sf"/>
</dbReference>
<evidence type="ECO:0000313" key="8">
    <source>
        <dbReference type="Proteomes" id="UP000594205"/>
    </source>
</evidence>
<reference evidence="7 8" key="1">
    <citation type="submission" date="2020-10" db="EMBL/GenBank/DDBJ databases">
        <title>Streptomyces ferrugineus complate genome analysis.</title>
        <authorList>
            <person name="Anwar N."/>
        </authorList>
    </citation>
    <scope>NUCLEOTIDE SEQUENCE [LARGE SCALE GENOMIC DNA]</scope>
    <source>
        <strain evidence="7 8">CCTCC AA2014009</strain>
    </source>
</reference>
<keyword evidence="2" id="KW-0456">Lyase</keyword>
<evidence type="ECO:0000256" key="1">
    <source>
        <dbReference type="ARBA" id="ARBA00005254"/>
    </source>
</evidence>
<dbReference type="EMBL" id="CP063373">
    <property type="protein sequence ID" value="QOV33199.1"/>
    <property type="molecule type" value="Genomic_DNA"/>
</dbReference>
<dbReference type="InterPro" id="IPR014748">
    <property type="entry name" value="Enoyl-CoA_hydra_C"/>
</dbReference>
<dbReference type="CDD" id="cd06558">
    <property type="entry name" value="crotonase-like"/>
    <property type="match status" value="1"/>
</dbReference>
<dbReference type="InterPro" id="IPR018376">
    <property type="entry name" value="Enoyl-CoA_hyd/isom_CS"/>
</dbReference>
<dbReference type="Pfam" id="PF00378">
    <property type="entry name" value="ECH_1"/>
    <property type="match status" value="1"/>
</dbReference>
<proteinExistence type="inferred from homology"/>
<dbReference type="SUPFAM" id="SSF52096">
    <property type="entry name" value="ClpP/crotonase"/>
    <property type="match status" value="1"/>
</dbReference>
<comment type="similarity">
    <text evidence="1 5">Belongs to the enoyl-CoA hydratase/isomerase family.</text>
</comment>
<evidence type="ECO:0000256" key="2">
    <source>
        <dbReference type="ARBA" id="ARBA00023239"/>
    </source>
</evidence>
<keyword evidence="8" id="KW-1185">Reference proteome</keyword>
<protein>
    <submittedName>
        <fullName evidence="7">Crotonase/enoyl-CoA hydratase family protein</fullName>
    </submittedName>
</protein>
<dbReference type="GO" id="GO:0004300">
    <property type="term" value="F:enoyl-CoA hydratase activity"/>
    <property type="evidence" value="ECO:0007669"/>
    <property type="project" value="UniProtKB-EC"/>
</dbReference>
<dbReference type="NCBIfam" id="NF006100">
    <property type="entry name" value="PRK08252.1"/>
    <property type="match status" value="1"/>
</dbReference>
<dbReference type="RefSeq" id="WP_194037931.1">
    <property type="nucleotide sequence ID" value="NZ_CP063373.1"/>
</dbReference>
<dbReference type="Gene3D" id="3.90.226.10">
    <property type="entry name" value="2-enoyl-CoA Hydratase, Chain A, domain 1"/>
    <property type="match status" value="1"/>
</dbReference>
<dbReference type="Proteomes" id="UP000594205">
    <property type="component" value="Chromosome"/>
</dbReference>
<comment type="catalytic activity">
    <reaction evidence="4">
        <text>a 4-saturated-(3S)-3-hydroxyacyl-CoA = a (3E)-enoyl-CoA + H2O</text>
        <dbReference type="Rhea" id="RHEA:20724"/>
        <dbReference type="ChEBI" id="CHEBI:15377"/>
        <dbReference type="ChEBI" id="CHEBI:58521"/>
        <dbReference type="ChEBI" id="CHEBI:137480"/>
        <dbReference type="EC" id="4.2.1.17"/>
    </reaction>
</comment>
<organism evidence="7 8">
    <name type="scientific">Streptomyces ferrugineus</name>
    <dbReference type="NCBI Taxonomy" id="1413221"/>
    <lineage>
        <taxon>Bacteria</taxon>
        <taxon>Bacillati</taxon>
        <taxon>Actinomycetota</taxon>
        <taxon>Actinomycetes</taxon>
        <taxon>Kitasatosporales</taxon>
        <taxon>Streptomycetaceae</taxon>
        <taxon>Streptomyces</taxon>
    </lineage>
</organism>
<comment type="catalytic activity">
    <reaction evidence="3">
        <text>a (3S)-3-hydroxyacyl-CoA = a (2E)-enoyl-CoA + H2O</text>
        <dbReference type="Rhea" id="RHEA:16105"/>
        <dbReference type="ChEBI" id="CHEBI:15377"/>
        <dbReference type="ChEBI" id="CHEBI:57318"/>
        <dbReference type="ChEBI" id="CHEBI:58856"/>
        <dbReference type="EC" id="4.2.1.17"/>
    </reaction>
</comment>
<dbReference type="Gene3D" id="1.10.12.10">
    <property type="entry name" value="Lyase 2-enoyl-coa Hydratase, Chain A, domain 2"/>
    <property type="match status" value="1"/>
</dbReference>
<gene>
    <name evidence="7" type="ORF">IM697_23410</name>
</gene>
<dbReference type="KEGG" id="sfeu:IM697_23410"/>
<name>A0A7M2SB03_9ACTN</name>
<feature type="region of interest" description="Disordered" evidence="6">
    <location>
        <begin position="244"/>
        <end position="268"/>
    </location>
</feature>
<dbReference type="GO" id="GO:0006635">
    <property type="term" value="P:fatty acid beta-oxidation"/>
    <property type="evidence" value="ECO:0007669"/>
    <property type="project" value="TreeGrafter"/>
</dbReference>